<dbReference type="AlphaFoldDB" id="A0AAQ3LAC3"/>
<protein>
    <submittedName>
        <fullName evidence="6">Blue copper protein-like</fullName>
    </submittedName>
</protein>
<organism evidence="6 7">
    <name type="scientific">Canna indica</name>
    <name type="common">Indian-shot</name>
    <dbReference type="NCBI Taxonomy" id="4628"/>
    <lineage>
        <taxon>Eukaryota</taxon>
        <taxon>Viridiplantae</taxon>
        <taxon>Streptophyta</taxon>
        <taxon>Embryophyta</taxon>
        <taxon>Tracheophyta</taxon>
        <taxon>Spermatophyta</taxon>
        <taxon>Magnoliopsida</taxon>
        <taxon>Liliopsida</taxon>
        <taxon>Zingiberales</taxon>
        <taxon>Cannaceae</taxon>
        <taxon>Canna</taxon>
    </lineage>
</organism>
<evidence type="ECO:0000256" key="4">
    <source>
        <dbReference type="SAM" id="SignalP"/>
    </source>
</evidence>
<evidence type="ECO:0000256" key="3">
    <source>
        <dbReference type="SAM" id="MobiDB-lite"/>
    </source>
</evidence>
<evidence type="ECO:0000313" key="6">
    <source>
        <dbReference type="EMBL" id="WOL19952.1"/>
    </source>
</evidence>
<evidence type="ECO:0000256" key="1">
    <source>
        <dbReference type="ARBA" id="ARBA00022723"/>
    </source>
</evidence>
<proteinExistence type="predicted"/>
<dbReference type="GO" id="GO:0046872">
    <property type="term" value="F:metal ion binding"/>
    <property type="evidence" value="ECO:0007669"/>
    <property type="project" value="UniProtKB-KW"/>
</dbReference>
<feature type="region of interest" description="Disordered" evidence="3">
    <location>
        <begin position="119"/>
        <end position="170"/>
    </location>
</feature>
<accession>A0AAQ3LAC3</accession>
<dbReference type="Gene3D" id="2.60.40.420">
    <property type="entry name" value="Cupredoxins - blue copper proteins"/>
    <property type="match status" value="1"/>
</dbReference>
<sequence length="192" mass="19178">MAGFAPAAFGALLLMAISVSAKDYTVGDSSGWTNGFDYKTWSSGITLVTGDTLTFNYAAGVHTVDQVSSTDYTACSASNALSTDGSGTTTVTLSKPGNYYYICGVASHCSNGMKLSVSVTAPPTSSPTTPSTSPSTPTTTPPSADSTPSTTPTTPSTTPTPVSTTTTPSGGASLAASFATVVGLVALKLVVF</sequence>
<dbReference type="FunFam" id="2.60.40.420:FF:000003">
    <property type="entry name" value="Blue copper"/>
    <property type="match status" value="1"/>
</dbReference>
<evidence type="ECO:0000256" key="2">
    <source>
        <dbReference type="ARBA" id="ARBA00023180"/>
    </source>
</evidence>
<dbReference type="SUPFAM" id="SSF49503">
    <property type="entry name" value="Cupredoxins"/>
    <property type="match status" value="1"/>
</dbReference>
<feature type="compositionally biased region" description="Low complexity" evidence="3">
    <location>
        <begin position="119"/>
        <end position="169"/>
    </location>
</feature>
<keyword evidence="7" id="KW-1185">Reference proteome</keyword>
<keyword evidence="4" id="KW-0732">Signal</keyword>
<dbReference type="PROSITE" id="PS00079">
    <property type="entry name" value="MULTICOPPER_OXIDASE1"/>
    <property type="match status" value="1"/>
</dbReference>
<feature type="domain" description="Phytocyanin" evidence="5">
    <location>
        <begin position="22"/>
        <end position="121"/>
    </location>
</feature>
<keyword evidence="1" id="KW-0479">Metal-binding</keyword>
<dbReference type="Proteomes" id="UP001327560">
    <property type="component" value="Chromosome 9"/>
</dbReference>
<dbReference type="InterPro" id="IPR033138">
    <property type="entry name" value="Cu_oxidase_CS"/>
</dbReference>
<dbReference type="PROSITE" id="PS51485">
    <property type="entry name" value="PHYTOCYANIN"/>
    <property type="match status" value="1"/>
</dbReference>
<feature type="signal peptide" evidence="4">
    <location>
        <begin position="1"/>
        <end position="21"/>
    </location>
</feature>
<dbReference type="InterPro" id="IPR008972">
    <property type="entry name" value="Cupredoxin"/>
</dbReference>
<evidence type="ECO:0000313" key="7">
    <source>
        <dbReference type="Proteomes" id="UP001327560"/>
    </source>
</evidence>
<keyword evidence="2" id="KW-0325">Glycoprotein</keyword>
<dbReference type="CDD" id="cd04216">
    <property type="entry name" value="Phytocyanin"/>
    <property type="match status" value="1"/>
</dbReference>
<name>A0AAQ3LAC3_9LILI</name>
<dbReference type="GO" id="GO:0009055">
    <property type="term" value="F:electron transfer activity"/>
    <property type="evidence" value="ECO:0007669"/>
    <property type="project" value="InterPro"/>
</dbReference>
<dbReference type="GO" id="GO:0005886">
    <property type="term" value="C:plasma membrane"/>
    <property type="evidence" value="ECO:0007669"/>
    <property type="project" value="TreeGrafter"/>
</dbReference>
<dbReference type="InterPro" id="IPR003245">
    <property type="entry name" value="Phytocyanin_dom"/>
</dbReference>
<dbReference type="EMBL" id="CP136898">
    <property type="protein sequence ID" value="WOL19952.1"/>
    <property type="molecule type" value="Genomic_DNA"/>
</dbReference>
<dbReference type="Pfam" id="PF02298">
    <property type="entry name" value="Cu_bind_like"/>
    <property type="match status" value="1"/>
</dbReference>
<feature type="chain" id="PRO_5043014938" evidence="4">
    <location>
        <begin position="22"/>
        <end position="192"/>
    </location>
</feature>
<gene>
    <name evidence="6" type="ORF">Cni_G28754</name>
</gene>
<dbReference type="PANTHER" id="PTHR33021">
    <property type="entry name" value="BLUE COPPER PROTEIN"/>
    <property type="match status" value="1"/>
</dbReference>
<dbReference type="PANTHER" id="PTHR33021:SF193">
    <property type="entry name" value="OS06G0218600 PROTEIN"/>
    <property type="match status" value="1"/>
</dbReference>
<evidence type="ECO:0000259" key="5">
    <source>
        <dbReference type="PROSITE" id="PS51485"/>
    </source>
</evidence>
<dbReference type="InterPro" id="IPR039391">
    <property type="entry name" value="Phytocyanin-like"/>
</dbReference>
<reference evidence="6 7" key="1">
    <citation type="submission" date="2023-10" db="EMBL/GenBank/DDBJ databases">
        <title>Chromosome-scale genome assembly provides insights into flower coloration mechanisms of Canna indica.</title>
        <authorList>
            <person name="Li C."/>
        </authorList>
    </citation>
    <scope>NUCLEOTIDE SEQUENCE [LARGE SCALE GENOMIC DNA]</scope>
    <source>
        <tissue evidence="6">Flower</tissue>
    </source>
</reference>